<dbReference type="PANTHER" id="PTHR33540">
    <property type="entry name" value="TRNA THREONYLCARBAMOYLADENOSINE BIOSYNTHESIS PROTEIN TSAE"/>
    <property type="match status" value="1"/>
</dbReference>
<keyword evidence="5" id="KW-0819">tRNA processing</keyword>
<evidence type="ECO:0000256" key="9">
    <source>
        <dbReference type="ARBA" id="ARBA00022842"/>
    </source>
</evidence>
<dbReference type="NCBIfam" id="TIGR00150">
    <property type="entry name" value="T6A_YjeE"/>
    <property type="match status" value="1"/>
</dbReference>
<name>A0A7H9CGX1_9BACT</name>
<dbReference type="Pfam" id="PF02367">
    <property type="entry name" value="TsaE"/>
    <property type="match status" value="1"/>
</dbReference>
<protein>
    <recommendedName>
        <fullName evidence="3">tRNA threonylcarbamoyladenosine biosynthesis protein TsaE</fullName>
    </recommendedName>
    <alternativeName>
        <fullName evidence="10">t(6)A37 threonylcarbamoyladenosine biosynthesis protein TsaE</fullName>
    </alternativeName>
</protein>
<dbReference type="PANTHER" id="PTHR33540:SF2">
    <property type="entry name" value="TRNA THREONYLCARBAMOYLADENOSINE BIOSYNTHESIS PROTEIN TSAE"/>
    <property type="match status" value="1"/>
</dbReference>
<keyword evidence="12" id="KW-1185">Reference proteome</keyword>
<dbReference type="RefSeq" id="WP_179975882.1">
    <property type="nucleotide sequence ID" value="NZ_CP049075.1"/>
</dbReference>
<dbReference type="GO" id="GO:0016746">
    <property type="term" value="F:acyltransferase activity"/>
    <property type="evidence" value="ECO:0007669"/>
    <property type="project" value="UniProtKB-KW"/>
</dbReference>
<evidence type="ECO:0000256" key="1">
    <source>
        <dbReference type="ARBA" id="ARBA00004496"/>
    </source>
</evidence>
<evidence type="ECO:0000256" key="7">
    <source>
        <dbReference type="ARBA" id="ARBA00022741"/>
    </source>
</evidence>
<proteinExistence type="inferred from homology"/>
<evidence type="ECO:0000313" key="12">
    <source>
        <dbReference type="Proteomes" id="UP000509414"/>
    </source>
</evidence>
<dbReference type="InterPro" id="IPR027417">
    <property type="entry name" value="P-loop_NTPase"/>
</dbReference>
<evidence type="ECO:0000256" key="8">
    <source>
        <dbReference type="ARBA" id="ARBA00022840"/>
    </source>
</evidence>
<dbReference type="Proteomes" id="UP000509414">
    <property type="component" value="Chromosome"/>
</dbReference>
<evidence type="ECO:0000256" key="3">
    <source>
        <dbReference type="ARBA" id="ARBA00019010"/>
    </source>
</evidence>
<keyword evidence="11" id="KW-0012">Acyltransferase</keyword>
<dbReference type="AlphaFoldDB" id="A0A7H9CGX1"/>
<evidence type="ECO:0000313" key="11">
    <source>
        <dbReference type="EMBL" id="QLI05387.1"/>
    </source>
</evidence>
<comment type="subcellular location">
    <subcellularLocation>
        <location evidence="1">Cytoplasm</location>
    </subcellularLocation>
</comment>
<evidence type="ECO:0000256" key="6">
    <source>
        <dbReference type="ARBA" id="ARBA00022723"/>
    </source>
</evidence>
<comment type="similarity">
    <text evidence="2">Belongs to the TsaE family.</text>
</comment>
<keyword evidence="4" id="KW-0963">Cytoplasm</keyword>
<accession>A0A7H9CGX1</accession>
<dbReference type="InterPro" id="IPR003442">
    <property type="entry name" value="T6A_TsaE"/>
</dbReference>
<dbReference type="EMBL" id="CP049075">
    <property type="protein sequence ID" value="QLI05387.1"/>
    <property type="molecule type" value="Genomic_DNA"/>
</dbReference>
<dbReference type="GO" id="GO:0046872">
    <property type="term" value="F:metal ion binding"/>
    <property type="evidence" value="ECO:0007669"/>
    <property type="project" value="UniProtKB-KW"/>
</dbReference>
<evidence type="ECO:0000256" key="10">
    <source>
        <dbReference type="ARBA" id="ARBA00032441"/>
    </source>
</evidence>
<dbReference type="GO" id="GO:0005524">
    <property type="term" value="F:ATP binding"/>
    <property type="evidence" value="ECO:0007669"/>
    <property type="project" value="UniProtKB-KW"/>
</dbReference>
<sequence length="133" mass="15529">MKKQFILNENELNELIKELPLNGVIILQGDLASGKTTLCKKIAQFLGKNENLSSPTFALMQDYGDLYHYDLYRIDCDEIMLNGLFENFFEDGLHLVEWGDEKLIKRLLKYEISVCVVKISLKKNARHYEIEKR</sequence>
<dbReference type="GO" id="GO:0002949">
    <property type="term" value="P:tRNA threonylcarbamoyladenosine modification"/>
    <property type="evidence" value="ECO:0007669"/>
    <property type="project" value="InterPro"/>
</dbReference>
<keyword evidence="8" id="KW-0067">ATP-binding</keyword>
<keyword evidence="6" id="KW-0479">Metal-binding</keyword>
<gene>
    <name evidence="11" type="primary">tsaE</name>
    <name evidence="11" type="ORF">CINF_0875</name>
</gene>
<dbReference type="GO" id="GO:0005737">
    <property type="term" value="C:cytoplasm"/>
    <property type="evidence" value="ECO:0007669"/>
    <property type="project" value="UniProtKB-SubCell"/>
</dbReference>
<evidence type="ECO:0000256" key="4">
    <source>
        <dbReference type="ARBA" id="ARBA00022490"/>
    </source>
</evidence>
<dbReference type="SUPFAM" id="SSF52540">
    <property type="entry name" value="P-loop containing nucleoside triphosphate hydrolases"/>
    <property type="match status" value="1"/>
</dbReference>
<keyword evidence="11" id="KW-0808">Transferase</keyword>
<keyword evidence="7" id="KW-0547">Nucleotide-binding</keyword>
<evidence type="ECO:0000256" key="5">
    <source>
        <dbReference type="ARBA" id="ARBA00022694"/>
    </source>
</evidence>
<dbReference type="Gene3D" id="3.40.50.300">
    <property type="entry name" value="P-loop containing nucleotide triphosphate hydrolases"/>
    <property type="match status" value="1"/>
</dbReference>
<evidence type="ECO:0000256" key="2">
    <source>
        <dbReference type="ARBA" id="ARBA00007599"/>
    </source>
</evidence>
<organism evidence="11 12">
    <name type="scientific">Candidatus Campylobacter infans</name>
    <dbReference type="NCBI Taxonomy" id="2561898"/>
    <lineage>
        <taxon>Bacteria</taxon>
        <taxon>Pseudomonadati</taxon>
        <taxon>Campylobacterota</taxon>
        <taxon>Epsilonproteobacteria</taxon>
        <taxon>Campylobacterales</taxon>
        <taxon>Campylobacteraceae</taxon>
        <taxon>Campylobacter</taxon>
    </lineage>
</organism>
<dbReference type="KEGG" id="cinf:CINF_0875"/>
<reference evidence="11 12" key="1">
    <citation type="submission" date="2020-02" db="EMBL/GenBank/DDBJ databases">
        <title>Complete genome sequence of the novel Campylobacter species Candidatus Campylobacter infans.</title>
        <authorList>
            <person name="Duim B."/>
            <person name="Zomer A."/>
            <person name="van der Graaf L."/>
            <person name="Wagenaar J."/>
        </authorList>
    </citation>
    <scope>NUCLEOTIDE SEQUENCE [LARGE SCALE GENOMIC DNA]</scope>
    <source>
        <strain evidence="11 12">19S00001</strain>
    </source>
</reference>
<keyword evidence="9" id="KW-0460">Magnesium</keyword>